<protein>
    <submittedName>
        <fullName evidence="5">Carbohydrate kinase</fullName>
    </submittedName>
</protein>
<evidence type="ECO:0000256" key="2">
    <source>
        <dbReference type="ARBA" id="ARBA00022679"/>
    </source>
</evidence>
<dbReference type="InterPro" id="IPR050406">
    <property type="entry name" value="FGGY_Carb_Kinase"/>
</dbReference>
<dbReference type="Gene3D" id="3.30.420.40">
    <property type="match status" value="1"/>
</dbReference>
<dbReference type="SUPFAM" id="SSF53067">
    <property type="entry name" value="Actin-like ATPase domain"/>
    <property type="match status" value="1"/>
</dbReference>
<organism evidence="5 6">
    <name type="scientific">Chryseosolibacter indicus</name>
    <dbReference type="NCBI Taxonomy" id="2782351"/>
    <lineage>
        <taxon>Bacteria</taxon>
        <taxon>Pseudomonadati</taxon>
        <taxon>Bacteroidota</taxon>
        <taxon>Cytophagia</taxon>
        <taxon>Cytophagales</taxon>
        <taxon>Chryseotaleaceae</taxon>
        <taxon>Chryseosolibacter</taxon>
    </lineage>
</organism>
<comment type="caution">
    <text evidence="5">The sequence shown here is derived from an EMBL/GenBank/DDBJ whole genome shotgun (WGS) entry which is preliminary data.</text>
</comment>
<dbReference type="GO" id="GO:0016301">
    <property type="term" value="F:kinase activity"/>
    <property type="evidence" value="ECO:0007669"/>
    <property type="project" value="UniProtKB-KW"/>
</dbReference>
<feature type="domain" description="Carbohydrate kinase FGGY N-terminal" evidence="4">
    <location>
        <begin position="6"/>
        <end position="196"/>
    </location>
</feature>
<evidence type="ECO:0000259" key="4">
    <source>
        <dbReference type="Pfam" id="PF00370"/>
    </source>
</evidence>
<keyword evidence="2" id="KW-0808">Transferase</keyword>
<name>A0ABS5VXX3_9BACT</name>
<gene>
    <name evidence="5" type="ORF">KK060_20100</name>
</gene>
<dbReference type="PANTHER" id="PTHR43095">
    <property type="entry name" value="SUGAR KINASE"/>
    <property type="match status" value="1"/>
</dbReference>
<dbReference type="InterPro" id="IPR018484">
    <property type="entry name" value="FGGY_N"/>
</dbReference>
<evidence type="ECO:0000313" key="6">
    <source>
        <dbReference type="Proteomes" id="UP000772618"/>
    </source>
</evidence>
<dbReference type="InterPro" id="IPR043129">
    <property type="entry name" value="ATPase_NBD"/>
</dbReference>
<feature type="non-terminal residue" evidence="5">
    <location>
        <position position="200"/>
    </location>
</feature>
<keyword evidence="3 5" id="KW-0418">Kinase</keyword>
<reference evidence="5 6" key="1">
    <citation type="submission" date="2021-05" db="EMBL/GenBank/DDBJ databases">
        <title>A Polyphasic approach of four new species of the genus Ohtaekwangia: Ohtaekwangia histidinii sp. nov., Ohtaekwangia cretensis sp. nov., Ohtaekwangia indiensis sp. nov., Ohtaekwangia reichenbachii sp. nov. from diverse environment.</title>
        <authorList>
            <person name="Octaviana S."/>
        </authorList>
    </citation>
    <scope>NUCLEOTIDE SEQUENCE [LARGE SCALE GENOMIC DNA]</scope>
    <source>
        <strain evidence="5 6">PWU20</strain>
    </source>
</reference>
<accession>A0ABS5VXX3</accession>
<evidence type="ECO:0000256" key="3">
    <source>
        <dbReference type="ARBA" id="ARBA00022777"/>
    </source>
</evidence>
<dbReference type="Pfam" id="PF00370">
    <property type="entry name" value="FGGY_N"/>
    <property type="match status" value="1"/>
</dbReference>
<dbReference type="RefSeq" id="WP_254155591.1">
    <property type="nucleotide sequence ID" value="NZ_JAHESD010000061.1"/>
</dbReference>
<comment type="similarity">
    <text evidence="1">Belongs to the FGGY kinase family.</text>
</comment>
<dbReference type="EMBL" id="JAHESD010000061">
    <property type="protein sequence ID" value="MBT1705604.1"/>
    <property type="molecule type" value="Genomic_DNA"/>
</dbReference>
<proteinExistence type="inferred from homology"/>
<keyword evidence="6" id="KW-1185">Reference proteome</keyword>
<sequence>MFKPVIAVFDIGKTNKKLLLLDESYTVIFEKTERLPETTDEEGFPCEDIKALTRFMHEAMEEVMRYKYYKIVAVNFTAYGASLVYIDEVGKVLCPLYNYLKPFPEELQKKFYDTYNGELIFSARTASPVLGSLNAGMQLYRLKHQKRAIFEKIAKALHLPQFLNFVFTNQAVSEITSIGCHTNLWDFGKNEYHEWVTKED</sequence>
<dbReference type="Proteomes" id="UP000772618">
    <property type="component" value="Unassembled WGS sequence"/>
</dbReference>
<dbReference type="PANTHER" id="PTHR43095:SF2">
    <property type="entry name" value="GLUCONOKINASE"/>
    <property type="match status" value="1"/>
</dbReference>
<evidence type="ECO:0000313" key="5">
    <source>
        <dbReference type="EMBL" id="MBT1705604.1"/>
    </source>
</evidence>
<evidence type="ECO:0000256" key="1">
    <source>
        <dbReference type="ARBA" id="ARBA00009156"/>
    </source>
</evidence>